<gene>
    <name evidence="1" type="ORF">GCM10023213_43720</name>
</gene>
<dbReference type="Gene3D" id="2.60.120.1110">
    <property type="match status" value="1"/>
</dbReference>
<protein>
    <submittedName>
        <fullName evidence="1">Uncharacterized protein</fullName>
    </submittedName>
</protein>
<reference evidence="2" key="1">
    <citation type="journal article" date="2019" name="Int. J. Syst. Evol. Microbiol.">
        <title>The Global Catalogue of Microorganisms (GCM) 10K type strain sequencing project: providing services to taxonomists for standard genome sequencing and annotation.</title>
        <authorList>
            <consortium name="The Broad Institute Genomics Platform"/>
            <consortium name="The Broad Institute Genome Sequencing Center for Infectious Disease"/>
            <person name="Wu L."/>
            <person name="Ma J."/>
        </authorList>
    </citation>
    <scope>NUCLEOTIDE SEQUENCE [LARGE SCALE GENOMIC DNA]</scope>
    <source>
        <strain evidence="2">JCM 18053</strain>
    </source>
</reference>
<dbReference type="Proteomes" id="UP001499852">
    <property type="component" value="Unassembled WGS sequence"/>
</dbReference>
<sequence length="130" mass="13552">MHSLKDAELIHTVALPAAAATATTDPFNLIQKPPHECHFEVELALPALPSLADTKKATVTLEDSEDGITFATIAALASMEVTGAGGVGSAAAIRKVRLPSDVRQYIRAKVVVEAAGGNNTDKSLTMALVF</sequence>
<dbReference type="EMBL" id="BAABIA010000011">
    <property type="protein sequence ID" value="GAA5148093.1"/>
    <property type="molecule type" value="Genomic_DNA"/>
</dbReference>
<proteinExistence type="predicted"/>
<dbReference type="RefSeq" id="WP_345738546.1">
    <property type="nucleotide sequence ID" value="NZ_BAABIA010000011.1"/>
</dbReference>
<organism evidence="1 2">
    <name type="scientific">Prosthecobacter algae</name>
    <dbReference type="NCBI Taxonomy" id="1144682"/>
    <lineage>
        <taxon>Bacteria</taxon>
        <taxon>Pseudomonadati</taxon>
        <taxon>Verrucomicrobiota</taxon>
        <taxon>Verrucomicrobiia</taxon>
        <taxon>Verrucomicrobiales</taxon>
        <taxon>Verrucomicrobiaceae</taxon>
        <taxon>Prosthecobacter</taxon>
    </lineage>
</organism>
<comment type="caution">
    <text evidence="1">The sequence shown here is derived from an EMBL/GenBank/DDBJ whole genome shotgun (WGS) entry which is preliminary data.</text>
</comment>
<evidence type="ECO:0000313" key="2">
    <source>
        <dbReference type="Proteomes" id="UP001499852"/>
    </source>
</evidence>
<accession>A0ABP9PKB7</accession>
<name>A0ABP9PKB7_9BACT</name>
<keyword evidence="2" id="KW-1185">Reference proteome</keyword>
<evidence type="ECO:0000313" key="1">
    <source>
        <dbReference type="EMBL" id="GAA5148093.1"/>
    </source>
</evidence>